<dbReference type="EMBL" id="DTCK01000048">
    <property type="protein sequence ID" value="HGQ36789.1"/>
    <property type="molecule type" value="Genomic_DNA"/>
</dbReference>
<dbReference type="EMBL" id="DTBD01000035">
    <property type="protein sequence ID" value="HGQ64457.1"/>
    <property type="molecule type" value="Genomic_DNA"/>
</dbReference>
<organism evidence="3">
    <name type="scientific">Ignisphaera aggregans</name>
    <dbReference type="NCBI Taxonomy" id="334771"/>
    <lineage>
        <taxon>Archaea</taxon>
        <taxon>Thermoproteota</taxon>
        <taxon>Thermoprotei</taxon>
        <taxon>Desulfurococcales</taxon>
        <taxon>Desulfurococcaceae</taxon>
        <taxon>Ignisphaera</taxon>
    </lineage>
</organism>
<evidence type="ECO:0000256" key="1">
    <source>
        <dbReference type="ARBA" id="ARBA00023235"/>
    </source>
</evidence>
<dbReference type="PANTHER" id="PTHR39193">
    <property type="entry name" value="5-DEOXY-GLUCURONATE ISOMERASE"/>
    <property type="match status" value="1"/>
</dbReference>
<dbReference type="Gene3D" id="2.60.120.10">
    <property type="entry name" value="Jelly Rolls"/>
    <property type="match status" value="1"/>
</dbReference>
<accession>A0A7C4JJE4</accession>
<dbReference type="Pfam" id="PF04962">
    <property type="entry name" value="KduI"/>
    <property type="match status" value="1"/>
</dbReference>
<reference evidence="3" key="1">
    <citation type="journal article" date="2020" name="mSystems">
        <title>Genome- and Community-Level Interaction Insights into Carbon Utilization and Element Cycling Functions of Hydrothermarchaeota in Hydrothermal Sediment.</title>
        <authorList>
            <person name="Zhou Z."/>
            <person name="Liu Y."/>
            <person name="Xu W."/>
            <person name="Pan J."/>
            <person name="Luo Z.H."/>
            <person name="Li M."/>
        </authorList>
    </citation>
    <scope>NUCLEOTIDE SEQUENCE [LARGE SCALE GENOMIC DNA]</scope>
    <source>
        <strain evidence="3">SpSt-637</strain>
        <strain evidence="2">SpSt-667</strain>
    </source>
</reference>
<dbReference type="InterPro" id="IPR011051">
    <property type="entry name" value="RmlC_Cupin_sf"/>
</dbReference>
<dbReference type="SUPFAM" id="SSF51182">
    <property type="entry name" value="RmlC-like cupins"/>
    <property type="match status" value="1"/>
</dbReference>
<evidence type="ECO:0000313" key="2">
    <source>
        <dbReference type="EMBL" id="HGQ36789.1"/>
    </source>
</evidence>
<gene>
    <name evidence="3" type="ORF">ENU08_04355</name>
    <name evidence="2" type="ORF">ENU41_08985</name>
</gene>
<dbReference type="InterPro" id="IPR014710">
    <property type="entry name" value="RmlC-like_jellyroll"/>
</dbReference>
<keyword evidence="1" id="KW-0413">Isomerase</keyword>
<dbReference type="AlphaFoldDB" id="A0A7C4JJE4"/>
<dbReference type="GO" id="GO:0019310">
    <property type="term" value="P:inositol catabolic process"/>
    <property type="evidence" value="ECO:0007669"/>
    <property type="project" value="InterPro"/>
</dbReference>
<dbReference type="InterPro" id="IPR024203">
    <property type="entry name" value="Deoxy-glucuronate_isom_IolB"/>
</dbReference>
<dbReference type="PANTHER" id="PTHR39193:SF1">
    <property type="entry name" value="5-DEOXY-GLUCURONATE ISOMERASE"/>
    <property type="match status" value="1"/>
</dbReference>
<evidence type="ECO:0008006" key="4">
    <source>
        <dbReference type="Google" id="ProtNLM"/>
    </source>
</evidence>
<proteinExistence type="predicted"/>
<comment type="caution">
    <text evidence="3">The sequence shown here is derived from an EMBL/GenBank/DDBJ whole genome shotgun (WGS) entry which is preliminary data.</text>
</comment>
<protein>
    <recommendedName>
        <fullName evidence="4">5-deoxy-glucuronate isomerase</fullName>
    </recommendedName>
</protein>
<name>A0A7C4JJE4_9CREN</name>
<sequence>MQSSRTLKWKKKDIIYVPKGIEYLNILFEKGSVIYVVEAPSDIESRAYVKKFSNAKYIVVGEGCFRRRRYILVDVEDKSSRFLAGCTMCCPGCWGSYPPHRHNDKHEIFVYFGVDPGFGVQLLIDDGREGAYVVRDYDVFLVTKGCHPNVSIPLKGLNYLWVMIAVSGSRDFSAEECLPRS</sequence>
<dbReference type="GO" id="GO:0008880">
    <property type="term" value="F:glucuronate isomerase activity"/>
    <property type="evidence" value="ECO:0007669"/>
    <property type="project" value="InterPro"/>
</dbReference>
<dbReference type="InterPro" id="IPR021120">
    <property type="entry name" value="KduI/IolB_isomerase"/>
</dbReference>
<evidence type="ECO:0000313" key="3">
    <source>
        <dbReference type="EMBL" id="HGQ64457.1"/>
    </source>
</evidence>